<evidence type="ECO:0000256" key="6">
    <source>
        <dbReference type="SAM" id="Phobius"/>
    </source>
</evidence>
<protein>
    <submittedName>
        <fullName evidence="7">Unannotated protein</fullName>
    </submittedName>
</protein>
<evidence type="ECO:0000256" key="1">
    <source>
        <dbReference type="ARBA" id="ARBA00004651"/>
    </source>
</evidence>
<gene>
    <name evidence="7" type="ORF">UFOPK1835_01594</name>
</gene>
<evidence type="ECO:0000256" key="5">
    <source>
        <dbReference type="ARBA" id="ARBA00023136"/>
    </source>
</evidence>
<proteinExistence type="predicted"/>
<keyword evidence="3 6" id="KW-0812">Transmembrane</keyword>
<reference evidence="7" key="1">
    <citation type="submission" date="2020-05" db="EMBL/GenBank/DDBJ databases">
        <authorList>
            <person name="Chiriac C."/>
            <person name="Salcher M."/>
            <person name="Ghai R."/>
            <person name="Kavagutti S V."/>
        </authorList>
    </citation>
    <scope>NUCLEOTIDE SEQUENCE</scope>
</reference>
<evidence type="ECO:0000313" key="7">
    <source>
        <dbReference type="EMBL" id="CAB4618685.1"/>
    </source>
</evidence>
<dbReference type="InterPro" id="IPR005598">
    <property type="entry name" value="ATP_synth_I"/>
</dbReference>
<feature type="transmembrane region" description="Helical" evidence="6">
    <location>
        <begin position="102"/>
        <end position="122"/>
    </location>
</feature>
<dbReference type="Pfam" id="PF03899">
    <property type="entry name" value="ATP-synt_I"/>
    <property type="match status" value="1"/>
</dbReference>
<accession>A0A6J6I4G6</accession>
<feature type="transmembrane region" description="Helical" evidence="6">
    <location>
        <begin position="23"/>
        <end position="41"/>
    </location>
</feature>
<keyword evidence="2" id="KW-1003">Cell membrane</keyword>
<dbReference type="AlphaFoldDB" id="A0A6J6I4G6"/>
<keyword evidence="5 6" id="KW-0472">Membrane</keyword>
<comment type="subcellular location">
    <subcellularLocation>
        <location evidence="1">Cell membrane</location>
        <topology evidence="1">Multi-pass membrane protein</topology>
    </subcellularLocation>
</comment>
<feature type="transmembrane region" description="Helical" evidence="6">
    <location>
        <begin position="74"/>
        <end position="96"/>
    </location>
</feature>
<evidence type="ECO:0000256" key="4">
    <source>
        <dbReference type="ARBA" id="ARBA00022989"/>
    </source>
</evidence>
<feature type="transmembrane region" description="Helical" evidence="6">
    <location>
        <begin position="47"/>
        <end position="67"/>
    </location>
</feature>
<sequence length="148" mass="15765">MSTGTFDGPAPETMIVRDMVKKAAIAGPLLILAFGLIWGANGALSTAYGLAIVVANFVLAAAMLSYAGRISAGLMMFAALFGYLIRLTLIFLAIWLVREASWVELLPLGITIIVTHLGLLLWEMKHISLSLAYPALKPTTASKESSAK</sequence>
<keyword evidence="4 6" id="KW-1133">Transmembrane helix</keyword>
<evidence type="ECO:0000256" key="2">
    <source>
        <dbReference type="ARBA" id="ARBA00022475"/>
    </source>
</evidence>
<name>A0A6J6I4G6_9ZZZZ</name>
<dbReference type="GO" id="GO:0005886">
    <property type="term" value="C:plasma membrane"/>
    <property type="evidence" value="ECO:0007669"/>
    <property type="project" value="UniProtKB-SubCell"/>
</dbReference>
<dbReference type="EMBL" id="CAEZUP010000081">
    <property type="protein sequence ID" value="CAB4618685.1"/>
    <property type="molecule type" value="Genomic_DNA"/>
</dbReference>
<organism evidence="7">
    <name type="scientific">freshwater metagenome</name>
    <dbReference type="NCBI Taxonomy" id="449393"/>
    <lineage>
        <taxon>unclassified sequences</taxon>
        <taxon>metagenomes</taxon>
        <taxon>ecological metagenomes</taxon>
    </lineage>
</organism>
<evidence type="ECO:0000256" key="3">
    <source>
        <dbReference type="ARBA" id="ARBA00022692"/>
    </source>
</evidence>